<keyword evidence="14" id="KW-0449">Lipoprotein</keyword>
<accession>A0A4P7NBK3</accession>
<keyword evidence="6 15" id="KW-0349">Heme</keyword>
<dbReference type="GO" id="GO:0005576">
    <property type="term" value="C:extracellular region"/>
    <property type="evidence" value="ECO:0007669"/>
    <property type="project" value="UniProtKB-SubCell"/>
</dbReference>
<dbReference type="PROSITE" id="PS52012">
    <property type="entry name" value="CFEM"/>
    <property type="match status" value="1"/>
</dbReference>
<feature type="domain" description="CFEM" evidence="16">
    <location>
        <begin position="1"/>
        <end position="92"/>
    </location>
</feature>
<comment type="caution">
    <text evidence="15">Lacks conserved residue(s) required for the propagation of feature annotation.</text>
</comment>
<evidence type="ECO:0000256" key="8">
    <source>
        <dbReference type="ARBA" id="ARBA00022723"/>
    </source>
</evidence>
<dbReference type="PANTHER" id="PTHR37928">
    <property type="entry name" value="CFEM DOMAIN PROTEIN (AFU_ORTHOLOGUE AFUA_6G14090)"/>
    <property type="match status" value="1"/>
</dbReference>
<evidence type="ECO:0000256" key="13">
    <source>
        <dbReference type="ARBA" id="ARBA00023180"/>
    </source>
</evidence>
<keyword evidence="10 15" id="KW-0408">Iron</keyword>
<evidence type="ECO:0000256" key="11">
    <source>
        <dbReference type="ARBA" id="ARBA00023136"/>
    </source>
</evidence>
<feature type="disulfide bond" evidence="15">
    <location>
        <begin position="50"/>
        <end position="83"/>
    </location>
</feature>
<keyword evidence="4" id="KW-1003">Cell membrane</keyword>
<evidence type="ECO:0000256" key="12">
    <source>
        <dbReference type="ARBA" id="ARBA00023157"/>
    </source>
</evidence>
<organism evidence="17 18">
    <name type="scientific">Pyricularia oryzae</name>
    <name type="common">Rice blast fungus</name>
    <name type="synonym">Magnaporthe oryzae</name>
    <dbReference type="NCBI Taxonomy" id="318829"/>
    <lineage>
        <taxon>Eukaryota</taxon>
        <taxon>Fungi</taxon>
        <taxon>Dikarya</taxon>
        <taxon>Ascomycota</taxon>
        <taxon>Pezizomycotina</taxon>
        <taxon>Sordariomycetes</taxon>
        <taxon>Sordariomycetidae</taxon>
        <taxon>Magnaporthales</taxon>
        <taxon>Pyriculariaceae</taxon>
        <taxon>Pyricularia</taxon>
    </lineage>
</organism>
<protein>
    <recommendedName>
        <fullName evidence="16">CFEM domain-containing protein</fullName>
    </recommendedName>
</protein>
<dbReference type="PANTHER" id="PTHR37928:SF2">
    <property type="entry name" value="GPI ANCHORED CFEM DOMAIN PROTEIN (AFU_ORTHOLOGUE AFUA_6G10580)"/>
    <property type="match status" value="1"/>
</dbReference>
<sequence>MQIKNVLIAAFAATATAQDISKLPFCALSCFISNSGVSGCASVLDFACSCASAPYFAAVTTCATNSCSAADQATTRAWAVATCQSVGVPLPN</sequence>
<keyword evidence="9" id="KW-0732">Signal</keyword>
<evidence type="ECO:0000313" key="17">
    <source>
        <dbReference type="EMBL" id="QBZ60053.1"/>
    </source>
</evidence>
<dbReference type="SMART" id="SM00747">
    <property type="entry name" value="CFEM"/>
    <property type="match status" value="1"/>
</dbReference>
<evidence type="ECO:0000256" key="9">
    <source>
        <dbReference type="ARBA" id="ARBA00022729"/>
    </source>
</evidence>
<dbReference type="EMBL" id="CP034206">
    <property type="protein sequence ID" value="QBZ60053.1"/>
    <property type="molecule type" value="Genomic_DNA"/>
</dbReference>
<feature type="binding site" description="axial binding residue" evidence="15">
    <location>
        <position position="45"/>
    </location>
    <ligand>
        <name>heme</name>
        <dbReference type="ChEBI" id="CHEBI:30413"/>
    </ligand>
    <ligandPart>
        <name>Fe</name>
        <dbReference type="ChEBI" id="CHEBI:18248"/>
    </ligandPart>
</feature>
<dbReference type="Pfam" id="PF05730">
    <property type="entry name" value="CFEM"/>
    <property type="match status" value="1"/>
</dbReference>
<evidence type="ECO:0000256" key="6">
    <source>
        <dbReference type="ARBA" id="ARBA00022617"/>
    </source>
</evidence>
<name>A0A4P7NBK3_PYROR</name>
<evidence type="ECO:0000256" key="14">
    <source>
        <dbReference type="ARBA" id="ARBA00023288"/>
    </source>
</evidence>
<keyword evidence="12 15" id="KW-1015">Disulfide bond</keyword>
<dbReference type="GO" id="GO:0005886">
    <property type="term" value="C:plasma membrane"/>
    <property type="evidence" value="ECO:0007669"/>
    <property type="project" value="UniProtKB-SubCell"/>
</dbReference>
<comment type="similarity">
    <text evidence="3">Belongs to the RBT5 family.</text>
</comment>
<dbReference type="InterPro" id="IPR051735">
    <property type="entry name" value="CFEM_domain"/>
</dbReference>
<evidence type="ECO:0000256" key="4">
    <source>
        <dbReference type="ARBA" id="ARBA00022475"/>
    </source>
</evidence>
<keyword evidence="13" id="KW-0325">Glycoprotein</keyword>
<dbReference type="SMR" id="A0A4P7NBK3"/>
<reference evidence="17 18" key="1">
    <citation type="journal article" date="2019" name="Mol. Biol. Evol.">
        <title>Blast fungal genomes show frequent chromosomal changes, gene gains and losses, and effector gene turnover.</title>
        <authorList>
            <person name="Gomez Luciano L.B."/>
            <person name="Jason Tsai I."/>
            <person name="Chuma I."/>
            <person name="Tosa Y."/>
            <person name="Chen Y.H."/>
            <person name="Li J.Y."/>
            <person name="Li M.Y."/>
            <person name="Jade Lu M.Y."/>
            <person name="Nakayashiki H."/>
            <person name="Li W.H."/>
        </authorList>
    </citation>
    <scope>NUCLEOTIDE SEQUENCE [LARGE SCALE GENOMIC DNA]</scope>
    <source>
        <strain evidence="17">MZ5-1-6</strain>
    </source>
</reference>
<dbReference type="Proteomes" id="UP000294847">
    <property type="component" value="Chromosome 3"/>
</dbReference>
<dbReference type="GO" id="GO:0098552">
    <property type="term" value="C:side of membrane"/>
    <property type="evidence" value="ECO:0007669"/>
    <property type="project" value="UniProtKB-KW"/>
</dbReference>
<evidence type="ECO:0000256" key="3">
    <source>
        <dbReference type="ARBA" id="ARBA00010031"/>
    </source>
</evidence>
<evidence type="ECO:0000256" key="5">
    <source>
        <dbReference type="ARBA" id="ARBA00022525"/>
    </source>
</evidence>
<proteinExistence type="inferred from homology"/>
<evidence type="ECO:0000256" key="7">
    <source>
        <dbReference type="ARBA" id="ARBA00022622"/>
    </source>
</evidence>
<gene>
    <name evidence="17" type="ORF">PoMZ_05023</name>
</gene>
<dbReference type="GO" id="GO:0046872">
    <property type="term" value="F:metal ion binding"/>
    <property type="evidence" value="ECO:0007669"/>
    <property type="project" value="UniProtKB-UniRule"/>
</dbReference>
<evidence type="ECO:0000256" key="10">
    <source>
        <dbReference type="ARBA" id="ARBA00023004"/>
    </source>
</evidence>
<dbReference type="AlphaFoldDB" id="A0A4P7NBK3"/>
<keyword evidence="11" id="KW-0472">Membrane</keyword>
<keyword evidence="8 15" id="KW-0479">Metal-binding</keyword>
<comment type="subcellular location">
    <subcellularLocation>
        <location evidence="1">Cell membrane</location>
        <topology evidence="1">Lipid-anchor</topology>
        <topology evidence="1">GPI-anchor</topology>
    </subcellularLocation>
    <subcellularLocation>
        <location evidence="2">Secreted</location>
    </subcellularLocation>
</comment>
<keyword evidence="7" id="KW-0336">GPI-anchor</keyword>
<evidence type="ECO:0000313" key="18">
    <source>
        <dbReference type="Proteomes" id="UP000294847"/>
    </source>
</evidence>
<dbReference type="InterPro" id="IPR008427">
    <property type="entry name" value="Extracellular_membr_CFEM_dom"/>
</dbReference>
<dbReference type="VEuPathDB" id="FungiDB:M_BR32_EuGene_00102161"/>
<evidence type="ECO:0000256" key="15">
    <source>
        <dbReference type="PROSITE-ProRule" id="PRU01356"/>
    </source>
</evidence>
<evidence type="ECO:0000256" key="2">
    <source>
        <dbReference type="ARBA" id="ARBA00004613"/>
    </source>
</evidence>
<evidence type="ECO:0000259" key="16">
    <source>
        <dbReference type="PROSITE" id="PS52012"/>
    </source>
</evidence>
<dbReference type="OMA" id="CATDFAC"/>
<keyword evidence="5" id="KW-0964">Secreted</keyword>
<evidence type="ECO:0000256" key="1">
    <source>
        <dbReference type="ARBA" id="ARBA00004609"/>
    </source>
</evidence>